<proteinExistence type="predicted"/>
<dbReference type="SUPFAM" id="SSF47413">
    <property type="entry name" value="lambda repressor-like DNA-binding domains"/>
    <property type="match status" value="1"/>
</dbReference>
<protein>
    <submittedName>
        <fullName evidence="3">Helix-turn-helix transcriptional regulator</fullName>
    </submittedName>
</protein>
<evidence type="ECO:0000256" key="1">
    <source>
        <dbReference type="SAM" id="MobiDB-lite"/>
    </source>
</evidence>
<keyword evidence="4" id="KW-1185">Reference proteome</keyword>
<dbReference type="InterPro" id="IPR001387">
    <property type="entry name" value="Cro/C1-type_HTH"/>
</dbReference>
<feature type="compositionally biased region" description="Basic residues" evidence="1">
    <location>
        <begin position="17"/>
        <end position="54"/>
    </location>
</feature>
<dbReference type="EMBL" id="JAGFWR010000002">
    <property type="protein sequence ID" value="MBO4160330.1"/>
    <property type="molecule type" value="Genomic_DNA"/>
</dbReference>
<accession>A0ABS3V3Z6</accession>
<dbReference type="CDD" id="cd00093">
    <property type="entry name" value="HTH_XRE"/>
    <property type="match status" value="1"/>
</dbReference>
<comment type="caution">
    <text evidence="3">The sequence shown here is derived from an EMBL/GenBank/DDBJ whole genome shotgun (WGS) entry which is preliminary data.</text>
</comment>
<organism evidence="3 4">
    <name type="scientific">Micromonospora antibiotica</name>
    <dbReference type="NCBI Taxonomy" id="2807623"/>
    <lineage>
        <taxon>Bacteria</taxon>
        <taxon>Bacillati</taxon>
        <taxon>Actinomycetota</taxon>
        <taxon>Actinomycetes</taxon>
        <taxon>Micromonosporales</taxon>
        <taxon>Micromonosporaceae</taxon>
        <taxon>Micromonospora</taxon>
    </lineage>
</organism>
<reference evidence="3 4" key="1">
    <citation type="submission" date="2021-03" db="EMBL/GenBank/DDBJ databases">
        <authorList>
            <person name="Lee D.-H."/>
        </authorList>
    </citation>
    <scope>NUCLEOTIDE SEQUENCE [LARGE SCALE GENOMIC DNA]</scope>
    <source>
        <strain evidence="3 4">MMS20-R2-23</strain>
    </source>
</reference>
<evidence type="ECO:0000313" key="4">
    <source>
        <dbReference type="Proteomes" id="UP000671399"/>
    </source>
</evidence>
<gene>
    <name evidence="3" type="ORF">JQN83_05830</name>
</gene>
<feature type="region of interest" description="Disordered" evidence="1">
    <location>
        <begin position="1"/>
        <end position="68"/>
    </location>
</feature>
<dbReference type="PROSITE" id="PS50943">
    <property type="entry name" value="HTH_CROC1"/>
    <property type="match status" value="1"/>
</dbReference>
<evidence type="ECO:0000313" key="3">
    <source>
        <dbReference type="EMBL" id="MBO4160330.1"/>
    </source>
</evidence>
<dbReference type="Proteomes" id="UP000671399">
    <property type="component" value="Unassembled WGS sequence"/>
</dbReference>
<dbReference type="SMART" id="SM00530">
    <property type="entry name" value="HTH_XRE"/>
    <property type="match status" value="1"/>
</dbReference>
<sequence length="462" mass="49051">MPPRPCQRRWGCGTRVTSRRRVGASRSRRPNTRRRSSGFSRRPRPNGYRPRRLPGRCPTGGGGVDSSEVLPVGRRVAYWRGRRNLSQQVFADRLGKSKSWVDKVERGVRTLDKMSTLQEIAAVLRIDPAVLLGRDVQPAEVTGRAADVARIRVALSRYDIPLARPTGGRPVPPVGQAARQVAHAWTTFQHARYPDLAALLPELLADVERSHAADPAGRAALVETYRITASLLVKLAVPDLAWLAVDRAMSAAAGDPALVAAAAVQLGQVLRASDQARVAKSAMLAAAYRIAPPEIEGGAPAELSLCGTLLLQAAMAAASHGDDAAAVDLLDEAAALAAPVGDGQDHHRTGFGPTAVAVARAAAAIELGDTHGAVTRHKEVTRCDGWRWLPVEHRAAHLVDAARAYLQGADPVSAGRVLVDADRIAPAEIRHRPAGRDVLARVAREPAAPASLVRLAATLGAG</sequence>
<evidence type="ECO:0000259" key="2">
    <source>
        <dbReference type="PROSITE" id="PS50943"/>
    </source>
</evidence>
<name>A0ABS3V3Z6_9ACTN</name>
<feature type="domain" description="HTH cro/C1-type" evidence="2">
    <location>
        <begin position="76"/>
        <end position="131"/>
    </location>
</feature>
<dbReference type="Pfam" id="PF13560">
    <property type="entry name" value="HTH_31"/>
    <property type="match status" value="1"/>
</dbReference>
<dbReference type="InterPro" id="IPR010982">
    <property type="entry name" value="Lambda_DNA-bd_dom_sf"/>
</dbReference>
<dbReference type="Gene3D" id="1.10.260.40">
    <property type="entry name" value="lambda repressor-like DNA-binding domains"/>
    <property type="match status" value="1"/>
</dbReference>